<dbReference type="Pfam" id="PF07298">
    <property type="entry name" value="NnrU"/>
    <property type="match status" value="1"/>
</dbReference>
<gene>
    <name evidence="7" type="primary">nnrU</name>
    <name evidence="7" type="ORF">Rmf_40510</name>
</gene>
<dbReference type="Gene3D" id="1.20.120.1630">
    <property type="match status" value="1"/>
</dbReference>
<sequence>MILLILAAVLWVFVHIGVSGTALRDALVARVGERVFSVGFSVASVGAIVLLVQAWQGAGTTPLWFAPAWLRWILAIVMLPAFVLFACSLIGNPTAMGGAALLAQGPRGIQRVTRHPMLNAFAIWAAVHVLGNGDSAAVVFFGAFLVTAVAGMPSIDAKMAKRHPDAWPGFAAASSIIPGAAILAGRNRLVVREIGWVAPLIGLVAWAGFLHAHRHVFGVPALILG</sequence>
<proteinExistence type="predicted"/>
<evidence type="ECO:0000256" key="3">
    <source>
        <dbReference type="ARBA" id="ARBA00022989"/>
    </source>
</evidence>
<dbReference type="InterPro" id="IPR009915">
    <property type="entry name" value="NnrU_dom"/>
</dbReference>
<evidence type="ECO:0000256" key="1">
    <source>
        <dbReference type="ARBA" id="ARBA00004141"/>
    </source>
</evidence>
<comment type="subcellular location">
    <subcellularLocation>
        <location evidence="1">Membrane</location>
        <topology evidence="1">Multi-pass membrane protein</topology>
    </subcellularLocation>
</comment>
<keyword evidence="4 5" id="KW-0472">Membrane</keyword>
<feature type="transmembrane region" description="Helical" evidence="5">
    <location>
        <begin position="136"/>
        <end position="155"/>
    </location>
</feature>
<evidence type="ECO:0000259" key="6">
    <source>
        <dbReference type="Pfam" id="PF07298"/>
    </source>
</evidence>
<dbReference type="RefSeq" id="WP_244408313.1">
    <property type="nucleotide sequence ID" value="NZ_AP025637.1"/>
</dbReference>
<keyword evidence="3 5" id="KW-1133">Transmembrane helix</keyword>
<protein>
    <submittedName>
        <fullName evidence="7">Denitrification regulatory protein</fullName>
    </submittedName>
</protein>
<dbReference type="Proteomes" id="UP000831327">
    <property type="component" value="Chromosome"/>
</dbReference>
<reference evidence="7 8" key="1">
    <citation type="journal article" date="2016" name="Microbes Environ.">
        <title>Phylogenetically diverse aerobic anoxygenic phototrophic bacteria isolated from epilithic biofilms in Tama river, Japan.</title>
        <authorList>
            <person name="Hirose S."/>
            <person name="Matsuura K."/>
            <person name="Haruta S."/>
        </authorList>
    </citation>
    <scope>NUCLEOTIDE SEQUENCE [LARGE SCALE GENOMIC DNA]</scope>
    <source>
        <strain evidence="7 8">S08</strain>
    </source>
</reference>
<evidence type="ECO:0000256" key="5">
    <source>
        <dbReference type="SAM" id="Phobius"/>
    </source>
</evidence>
<organism evidence="7 8">
    <name type="scientific">Roseomonas fluvialis</name>
    <dbReference type="NCBI Taxonomy" id="1750527"/>
    <lineage>
        <taxon>Bacteria</taxon>
        <taxon>Pseudomonadati</taxon>
        <taxon>Pseudomonadota</taxon>
        <taxon>Alphaproteobacteria</taxon>
        <taxon>Acetobacterales</taxon>
        <taxon>Roseomonadaceae</taxon>
        <taxon>Roseomonas</taxon>
    </lineage>
</organism>
<evidence type="ECO:0000313" key="8">
    <source>
        <dbReference type="Proteomes" id="UP000831327"/>
    </source>
</evidence>
<evidence type="ECO:0000256" key="4">
    <source>
        <dbReference type="ARBA" id="ARBA00023136"/>
    </source>
</evidence>
<evidence type="ECO:0000313" key="7">
    <source>
        <dbReference type="EMBL" id="BDG74122.1"/>
    </source>
</evidence>
<dbReference type="EMBL" id="AP025637">
    <property type="protein sequence ID" value="BDG74122.1"/>
    <property type="molecule type" value="Genomic_DNA"/>
</dbReference>
<feature type="transmembrane region" description="Helical" evidence="5">
    <location>
        <begin position="167"/>
        <end position="184"/>
    </location>
</feature>
<keyword evidence="2 5" id="KW-0812">Transmembrane</keyword>
<evidence type="ECO:0000256" key="2">
    <source>
        <dbReference type="ARBA" id="ARBA00022692"/>
    </source>
</evidence>
<feature type="domain" description="NnrU" evidence="6">
    <location>
        <begin position="3"/>
        <end position="220"/>
    </location>
</feature>
<name>A0ABN6P618_9PROT</name>
<feature type="transmembrane region" description="Helical" evidence="5">
    <location>
        <begin position="34"/>
        <end position="56"/>
    </location>
</feature>
<feature type="transmembrane region" description="Helical" evidence="5">
    <location>
        <begin position="196"/>
        <end position="212"/>
    </location>
</feature>
<feature type="transmembrane region" description="Helical" evidence="5">
    <location>
        <begin position="68"/>
        <end position="91"/>
    </location>
</feature>
<keyword evidence="8" id="KW-1185">Reference proteome</keyword>
<accession>A0ABN6P618</accession>